<dbReference type="KEGG" id="zju:107434558"/>
<reference evidence="10" key="1">
    <citation type="submission" date="2025-08" db="UniProtKB">
        <authorList>
            <consortium name="RefSeq"/>
        </authorList>
    </citation>
    <scope>IDENTIFICATION</scope>
    <source>
        <tissue evidence="10">Seedling</tissue>
    </source>
</reference>
<name>A0A6P4AVX4_ZIZJJ</name>
<feature type="compositionally biased region" description="Polar residues" evidence="8">
    <location>
        <begin position="149"/>
        <end position="163"/>
    </location>
</feature>
<evidence type="ECO:0000313" key="10">
    <source>
        <dbReference type="RefSeq" id="XP_015901518.3"/>
    </source>
</evidence>
<feature type="region of interest" description="Disordered" evidence="8">
    <location>
        <begin position="110"/>
        <end position="174"/>
    </location>
</feature>
<evidence type="ECO:0000256" key="1">
    <source>
        <dbReference type="ARBA" id="ARBA00004123"/>
    </source>
</evidence>
<organism evidence="9 10">
    <name type="scientific">Ziziphus jujuba</name>
    <name type="common">Chinese jujube</name>
    <name type="synonym">Ziziphus sativa</name>
    <dbReference type="NCBI Taxonomy" id="326968"/>
    <lineage>
        <taxon>Eukaryota</taxon>
        <taxon>Viridiplantae</taxon>
        <taxon>Streptophyta</taxon>
        <taxon>Embryophyta</taxon>
        <taxon>Tracheophyta</taxon>
        <taxon>Spermatophyta</taxon>
        <taxon>Magnoliopsida</taxon>
        <taxon>eudicotyledons</taxon>
        <taxon>Gunneridae</taxon>
        <taxon>Pentapetalae</taxon>
        <taxon>rosids</taxon>
        <taxon>fabids</taxon>
        <taxon>Rosales</taxon>
        <taxon>Rhamnaceae</taxon>
        <taxon>Paliureae</taxon>
        <taxon>Ziziphus</taxon>
    </lineage>
</organism>
<dbReference type="GO" id="GO:0009723">
    <property type="term" value="P:response to ethylene"/>
    <property type="evidence" value="ECO:0007669"/>
    <property type="project" value="TreeGrafter"/>
</dbReference>
<keyword evidence="9" id="KW-1185">Reference proteome</keyword>
<dbReference type="AlphaFoldDB" id="A0A6P4AVX4"/>
<keyword evidence="6 7" id="KW-0539">Nucleus</keyword>
<dbReference type="PANTHER" id="PTHR31421">
    <property type="entry name" value="PROTEIN BASIC PENTACYSTEINE3"/>
    <property type="match status" value="1"/>
</dbReference>
<dbReference type="FunCoup" id="A0A6P4AVX4">
    <property type="interactions" value="3"/>
</dbReference>
<dbReference type="Proteomes" id="UP001652623">
    <property type="component" value="Chromosome 6"/>
</dbReference>
<dbReference type="GO" id="GO:0005634">
    <property type="term" value="C:nucleus"/>
    <property type="evidence" value="ECO:0007669"/>
    <property type="project" value="UniProtKB-SubCell"/>
</dbReference>
<dbReference type="GeneID" id="107434558"/>
<keyword evidence="3 7" id="KW-0805">Transcription regulation</keyword>
<accession>A0A6P4AVX4</accession>
<evidence type="ECO:0000256" key="4">
    <source>
        <dbReference type="ARBA" id="ARBA00023125"/>
    </source>
</evidence>
<dbReference type="GO" id="GO:0043565">
    <property type="term" value="F:sequence-specific DNA binding"/>
    <property type="evidence" value="ECO:0007669"/>
    <property type="project" value="TreeGrafter"/>
</dbReference>
<keyword evidence="5 7" id="KW-0804">Transcription</keyword>
<dbReference type="InterPro" id="IPR010409">
    <property type="entry name" value="GAGA-bd_tscrpt_act"/>
</dbReference>
<dbReference type="PANTHER" id="PTHR31421:SF6">
    <property type="entry name" value="PROTEIN BASIC PENTACYSTEINE7"/>
    <property type="match status" value="1"/>
</dbReference>
<evidence type="ECO:0000256" key="5">
    <source>
        <dbReference type="ARBA" id="ARBA00023163"/>
    </source>
</evidence>
<gene>
    <name evidence="10" type="primary">LOC107434558</name>
</gene>
<evidence type="ECO:0000313" key="9">
    <source>
        <dbReference type="Proteomes" id="UP001652623"/>
    </source>
</evidence>
<dbReference type="GO" id="GO:0003700">
    <property type="term" value="F:DNA-binding transcription factor activity"/>
    <property type="evidence" value="ECO:0007669"/>
    <property type="project" value="UniProtKB-UniRule"/>
</dbReference>
<evidence type="ECO:0000256" key="3">
    <source>
        <dbReference type="ARBA" id="ARBA00023015"/>
    </source>
</evidence>
<keyword evidence="4 7" id="KW-0238">DNA-binding</keyword>
<evidence type="ECO:0000256" key="8">
    <source>
        <dbReference type="SAM" id="MobiDB-lite"/>
    </source>
</evidence>
<dbReference type="Pfam" id="PF06217">
    <property type="entry name" value="GAGA_bind"/>
    <property type="match status" value="1"/>
</dbReference>
<protein>
    <recommendedName>
        <fullName evidence="7">GAGA-binding transcriptional activator</fullName>
    </recommendedName>
</protein>
<evidence type="ECO:0000256" key="2">
    <source>
        <dbReference type="ARBA" id="ARBA00007911"/>
    </source>
</evidence>
<dbReference type="SMART" id="SM01226">
    <property type="entry name" value="GAGA_bind"/>
    <property type="match status" value="1"/>
</dbReference>
<evidence type="ECO:0000256" key="6">
    <source>
        <dbReference type="ARBA" id="ARBA00023242"/>
    </source>
</evidence>
<comment type="subcellular location">
    <subcellularLocation>
        <location evidence="1 7">Nucleus</location>
    </subcellularLocation>
</comment>
<sequence>MFWVNGFLIFWLVVRGIYGFWSDFCAFALGSFAYVVDAALKYQNKVVKMGTYSNRNPIMPNANAGASVSHFSWFYPGTFFPSSKASSNPLHETQSNLEPGISVAPIRSIPPVAEPTKNTDSASKPAKVRRQKGATHVASKALKPKQMKKNPSTSKKTKGQTIPQAKREKKNPNLDMEKINFNFSGVPSPYCSCTGIPRVCYKWGAGGWQSSCCTINISEYPLPMSPSRPGARMAGRKMSNGAYVKLLLKLATEGYDLSRPVDLKGHWARHGTNKFVTIK</sequence>
<comment type="similarity">
    <text evidence="2 7">Belongs to the BBR/BPC family.</text>
</comment>
<comment type="function">
    <text evidence="7">Transcriptional regulator that specifically binds to GA-rich elements (GAGA-repeats) present in regulatory sequences of genes involved in developmental processes.</text>
</comment>
<dbReference type="RefSeq" id="XP_015901518.3">
    <property type="nucleotide sequence ID" value="XM_016046032.4"/>
</dbReference>
<dbReference type="InParanoid" id="A0A6P4AVX4"/>
<evidence type="ECO:0000256" key="7">
    <source>
        <dbReference type="RuleBase" id="RU367160"/>
    </source>
</evidence>
<proteinExistence type="inferred from homology"/>